<dbReference type="PANTHER" id="PTHR11070:SF2">
    <property type="entry name" value="ATP-DEPENDENT DNA HELICASE SRS2"/>
    <property type="match status" value="1"/>
</dbReference>
<keyword evidence="15" id="KW-1185">Reference proteome</keyword>
<evidence type="ECO:0000256" key="8">
    <source>
        <dbReference type="ARBA" id="ARBA00034617"/>
    </source>
</evidence>
<dbReference type="PROSITE" id="PS51217">
    <property type="entry name" value="UVRD_HELICASE_CTER"/>
    <property type="match status" value="1"/>
</dbReference>
<dbReference type="Gene3D" id="1.10.486.10">
    <property type="entry name" value="PCRA, domain 4"/>
    <property type="match status" value="1"/>
</dbReference>
<sequence length="627" mass="72532">MGKKLNTAQQKAVCHETGPMLVLAGPGSGKTTVLLCRISRLLERGLAKPQEILALTFSKVAAEEMKSRFENLNGASGVSFGTFHSIFFRILRSRYGWNVEQIFQEEERRSILRNSIEAEKWDIPDLEEYISQFFSQLSLMNSELEQPNRFTPTGMPVEEFRKLYRAYEGYKERHEKLDFDDMLTQCYQLLREDAAVREYWQRKYKFILVDEFQDVNQAQFACLQILAEKHQNLFVVGDDDQSIYAFRGARPDFLLHFPTLYPAAKKVTLNTNYRSTERIVNLAERVIGNNEVRFVKNMKGIGEAGDKVTFFLAEDAAKEAAHIAEKIGRLLDEGVPLTEIAVIYRTNLQGGAFARELYKRGIPYDLRDNSGNVYEHWVAKDLLAYLLLAENEESDSALRRILNKPKRYIGKDLLAEAETMPYTLLRSFFVCPSLKGWQEENLENLRIDLNQIRKRTPYDALKYIRKVIGYDEYLEEFAAYRRTSAQVLQEIADEIMETAKDCADVRSFREQLERLSLQMKEQSRKKGQKRNGVALMTMHGAKGLEFRAVFLPSLVEGIVPHEKGMDTVAEERRLFYVAMTRASEKLCLSAILQRYEKERKPSRFLAEMGLDAEMAFRKNKEKEGNKR</sequence>
<dbReference type="InterPro" id="IPR000212">
    <property type="entry name" value="DNA_helicase_UvrD/REP"/>
</dbReference>
<dbReference type="GO" id="GO:0000725">
    <property type="term" value="P:recombinational repair"/>
    <property type="evidence" value="ECO:0007669"/>
    <property type="project" value="TreeGrafter"/>
</dbReference>
<keyword evidence="2 11" id="KW-0547">Nucleotide-binding</keyword>
<keyword evidence="3 11" id="KW-0378">Hydrolase</keyword>
<dbReference type="Gene3D" id="3.40.50.300">
    <property type="entry name" value="P-loop containing nucleotide triphosphate hydrolases"/>
    <property type="match status" value="2"/>
</dbReference>
<comment type="catalytic activity">
    <reaction evidence="8">
        <text>Couples ATP hydrolysis with the unwinding of duplex DNA by translocating in the 3'-5' direction.</text>
        <dbReference type="EC" id="5.6.2.4"/>
    </reaction>
</comment>
<keyword evidence="7" id="KW-0413">Isomerase</keyword>
<dbReference type="SUPFAM" id="SSF52540">
    <property type="entry name" value="P-loop containing nucleoside triphosphate hydrolases"/>
    <property type="match status" value="1"/>
</dbReference>
<dbReference type="GO" id="GO:0005524">
    <property type="term" value="F:ATP binding"/>
    <property type="evidence" value="ECO:0007669"/>
    <property type="project" value="UniProtKB-UniRule"/>
</dbReference>
<dbReference type="GO" id="GO:0016887">
    <property type="term" value="F:ATP hydrolysis activity"/>
    <property type="evidence" value="ECO:0007669"/>
    <property type="project" value="RHEA"/>
</dbReference>
<keyword evidence="6" id="KW-0238">DNA-binding</keyword>
<dbReference type="EMBL" id="BHVZ01000001">
    <property type="protein sequence ID" value="GCB28617.1"/>
    <property type="molecule type" value="Genomic_DNA"/>
</dbReference>
<dbReference type="InterPro" id="IPR014017">
    <property type="entry name" value="DNA_helicase_UvrD-like_C"/>
</dbReference>
<evidence type="ECO:0000256" key="3">
    <source>
        <dbReference type="ARBA" id="ARBA00022801"/>
    </source>
</evidence>
<comment type="caution">
    <text evidence="14">The sequence shown here is derived from an EMBL/GenBank/DDBJ whole genome shotgun (WGS) entry which is preliminary data.</text>
</comment>
<dbReference type="OrthoDB" id="9810135at2"/>
<keyword evidence="5 11" id="KW-0067">ATP-binding</keyword>
<feature type="domain" description="UvrD-like helicase ATP-binding" evidence="12">
    <location>
        <begin position="3"/>
        <end position="276"/>
    </location>
</feature>
<evidence type="ECO:0000256" key="6">
    <source>
        <dbReference type="ARBA" id="ARBA00023125"/>
    </source>
</evidence>
<feature type="domain" description="UvrD-like helicase C-terminal" evidence="13">
    <location>
        <begin position="277"/>
        <end position="543"/>
    </location>
</feature>
<dbReference type="CDD" id="cd17932">
    <property type="entry name" value="DEXQc_UvrD"/>
    <property type="match status" value="1"/>
</dbReference>
<keyword evidence="4 11" id="KW-0347">Helicase</keyword>
<evidence type="ECO:0000256" key="9">
    <source>
        <dbReference type="ARBA" id="ARBA00034808"/>
    </source>
</evidence>
<name>A0A401LAK4_9FIRM</name>
<evidence type="ECO:0000256" key="7">
    <source>
        <dbReference type="ARBA" id="ARBA00023235"/>
    </source>
</evidence>
<dbReference type="InterPro" id="IPR014016">
    <property type="entry name" value="UvrD-like_ATP-bd"/>
</dbReference>
<dbReference type="InterPro" id="IPR013986">
    <property type="entry name" value="DExx_box_DNA_helicase_dom_sf"/>
</dbReference>
<gene>
    <name evidence="14" type="ORF">KGMB03357_02780</name>
</gene>
<evidence type="ECO:0000256" key="4">
    <source>
        <dbReference type="ARBA" id="ARBA00022806"/>
    </source>
</evidence>
<evidence type="ECO:0000259" key="12">
    <source>
        <dbReference type="PROSITE" id="PS51198"/>
    </source>
</evidence>
<dbReference type="GO" id="GO:0003677">
    <property type="term" value="F:DNA binding"/>
    <property type="evidence" value="ECO:0007669"/>
    <property type="project" value="UniProtKB-KW"/>
</dbReference>
<proteinExistence type="inferred from homology"/>
<evidence type="ECO:0000259" key="13">
    <source>
        <dbReference type="PROSITE" id="PS51217"/>
    </source>
</evidence>
<dbReference type="Pfam" id="PF13361">
    <property type="entry name" value="UvrD_C"/>
    <property type="match status" value="1"/>
</dbReference>
<reference evidence="14 15" key="1">
    <citation type="submission" date="2018-10" db="EMBL/GenBank/DDBJ databases">
        <title>Draft Genome Sequence of Anaerotignum sp. KCTC 15736.</title>
        <authorList>
            <person name="Choi S.H."/>
            <person name="Kim J.S."/>
            <person name="Kang S.W."/>
            <person name="Lee J.S."/>
            <person name="Park S.H."/>
        </authorList>
    </citation>
    <scope>NUCLEOTIDE SEQUENCE [LARGE SCALE GENOMIC DNA]</scope>
    <source>
        <strain evidence="14 15">KCTC 15736</strain>
    </source>
</reference>
<dbReference type="Proteomes" id="UP000287361">
    <property type="component" value="Unassembled WGS sequence"/>
</dbReference>
<dbReference type="AlphaFoldDB" id="A0A401LAK4"/>
<evidence type="ECO:0000256" key="11">
    <source>
        <dbReference type="PROSITE-ProRule" id="PRU00560"/>
    </source>
</evidence>
<dbReference type="PANTHER" id="PTHR11070">
    <property type="entry name" value="UVRD / RECB / PCRA DNA HELICASE FAMILY MEMBER"/>
    <property type="match status" value="1"/>
</dbReference>
<protein>
    <recommendedName>
        <fullName evidence="9">DNA 3'-5' helicase</fullName>
        <ecNumber evidence="9">5.6.2.4</ecNumber>
    </recommendedName>
</protein>
<organism evidence="14 15">
    <name type="scientific">Anaerotignum faecicola</name>
    <dbReference type="NCBI Taxonomy" id="2358141"/>
    <lineage>
        <taxon>Bacteria</taxon>
        <taxon>Bacillati</taxon>
        <taxon>Bacillota</taxon>
        <taxon>Clostridia</taxon>
        <taxon>Lachnospirales</taxon>
        <taxon>Anaerotignaceae</taxon>
        <taxon>Anaerotignum</taxon>
    </lineage>
</organism>
<evidence type="ECO:0000256" key="1">
    <source>
        <dbReference type="ARBA" id="ARBA00009922"/>
    </source>
</evidence>
<evidence type="ECO:0000313" key="14">
    <source>
        <dbReference type="EMBL" id="GCB28617.1"/>
    </source>
</evidence>
<dbReference type="GO" id="GO:0043138">
    <property type="term" value="F:3'-5' DNA helicase activity"/>
    <property type="evidence" value="ECO:0007669"/>
    <property type="project" value="UniProtKB-EC"/>
</dbReference>
<comment type="similarity">
    <text evidence="1">Belongs to the helicase family. UvrD subfamily.</text>
</comment>
<evidence type="ECO:0000256" key="10">
    <source>
        <dbReference type="ARBA" id="ARBA00048988"/>
    </source>
</evidence>
<evidence type="ECO:0000256" key="2">
    <source>
        <dbReference type="ARBA" id="ARBA00022741"/>
    </source>
</evidence>
<accession>A0A401LAK4</accession>
<dbReference type="InterPro" id="IPR027417">
    <property type="entry name" value="P-loop_NTPase"/>
</dbReference>
<dbReference type="EC" id="5.6.2.4" evidence="9"/>
<dbReference type="Pfam" id="PF00580">
    <property type="entry name" value="UvrD-helicase"/>
    <property type="match status" value="1"/>
</dbReference>
<evidence type="ECO:0000256" key="5">
    <source>
        <dbReference type="ARBA" id="ARBA00022840"/>
    </source>
</evidence>
<feature type="binding site" evidence="11">
    <location>
        <begin position="24"/>
        <end position="31"/>
    </location>
    <ligand>
        <name>ATP</name>
        <dbReference type="ChEBI" id="CHEBI:30616"/>
    </ligand>
</feature>
<evidence type="ECO:0000313" key="15">
    <source>
        <dbReference type="Proteomes" id="UP000287361"/>
    </source>
</evidence>
<dbReference type="Gene3D" id="1.10.10.160">
    <property type="match status" value="1"/>
</dbReference>
<comment type="catalytic activity">
    <reaction evidence="10">
        <text>ATP + H2O = ADP + phosphate + H(+)</text>
        <dbReference type="Rhea" id="RHEA:13065"/>
        <dbReference type="ChEBI" id="CHEBI:15377"/>
        <dbReference type="ChEBI" id="CHEBI:15378"/>
        <dbReference type="ChEBI" id="CHEBI:30616"/>
        <dbReference type="ChEBI" id="CHEBI:43474"/>
        <dbReference type="ChEBI" id="CHEBI:456216"/>
        <dbReference type="EC" id="5.6.2.4"/>
    </reaction>
</comment>
<dbReference type="PROSITE" id="PS51198">
    <property type="entry name" value="UVRD_HELICASE_ATP_BIND"/>
    <property type="match status" value="1"/>
</dbReference>